<keyword evidence="4" id="KW-0542">Nucleomorph</keyword>
<dbReference type="Gene3D" id="3.75.10.10">
    <property type="entry name" value="L-arginine/glycine Amidinotransferase, Chain A"/>
    <property type="match status" value="1"/>
</dbReference>
<comment type="subunit">
    <text evidence="3">Monomer. Associates with the 60S ribosomal subunit.</text>
</comment>
<geneLocation type="nucleomorph" evidence="4"/>
<keyword evidence="3" id="KW-0539">Nucleus</keyword>
<keyword evidence="3" id="KW-0690">Ribosome biogenesis</keyword>
<dbReference type="Proteomes" id="UP000243348">
    <property type="component" value="Nucleomorph 1"/>
</dbReference>
<comment type="similarity">
    <text evidence="3">Belongs to the eIF-6 family.</text>
</comment>
<dbReference type="GO" id="GO:0005737">
    <property type="term" value="C:cytoplasm"/>
    <property type="evidence" value="ECO:0007669"/>
    <property type="project" value="UniProtKB-SubCell"/>
</dbReference>
<dbReference type="GO" id="GO:0043023">
    <property type="term" value="F:ribosomal large subunit binding"/>
    <property type="evidence" value="ECO:0007669"/>
    <property type="project" value="UniProtKB-UniRule"/>
</dbReference>
<dbReference type="SUPFAM" id="SSF55909">
    <property type="entry name" value="Pentein"/>
    <property type="match status" value="1"/>
</dbReference>
<dbReference type="PANTHER" id="PTHR10784">
    <property type="entry name" value="TRANSLATION INITIATION FACTOR 6"/>
    <property type="match status" value="1"/>
</dbReference>
<protein>
    <recommendedName>
        <fullName evidence="3">Eukaryotic translation initiation factor 6</fullName>
        <shortName evidence="3">eIF-6</shortName>
    </recommendedName>
</protein>
<dbReference type="Pfam" id="PF01912">
    <property type="entry name" value="eIF-6"/>
    <property type="match status" value="1"/>
</dbReference>
<dbReference type="SMART" id="SM00654">
    <property type="entry name" value="eIF6"/>
    <property type="match status" value="1"/>
</dbReference>
<dbReference type="InterPro" id="IPR002769">
    <property type="entry name" value="eIF6"/>
</dbReference>
<keyword evidence="3" id="KW-0963">Cytoplasm</keyword>
<evidence type="ECO:0000256" key="2">
    <source>
        <dbReference type="ARBA" id="ARBA00022917"/>
    </source>
</evidence>
<keyword evidence="1 3" id="KW-0396">Initiation factor</keyword>
<organism evidence="4 5">
    <name type="scientific">Chroomonas mesostigmatica CCMP1168</name>
    <dbReference type="NCBI Taxonomy" id="1195612"/>
    <lineage>
        <taxon>Eukaryota</taxon>
        <taxon>Cryptophyceae</taxon>
        <taxon>Pyrenomonadales</taxon>
        <taxon>Chroomonadaceae</taxon>
        <taxon>Chroomonas</taxon>
    </lineage>
</organism>
<dbReference type="GO" id="GO:0005730">
    <property type="term" value="C:nucleolus"/>
    <property type="evidence" value="ECO:0007669"/>
    <property type="project" value="UniProtKB-SubCell"/>
</dbReference>
<dbReference type="GO" id="GO:0042273">
    <property type="term" value="P:ribosomal large subunit biogenesis"/>
    <property type="evidence" value="ECO:0007669"/>
    <property type="project" value="UniProtKB-UniRule"/>
</dbReference>
<dbReference type="GO" id="GO:0003743">
    <property type="term" value="F:translation initiation factor activity"/>
    <property type="evidence" value="ECO:0007669"/>
    <property type="project" value="UniProtKB-UniRule"/>
</dbReference>
<dbReference type="GO" id="GO:0042256">
    <property type="term" value="P:cytosolic ribosome assembly"/>
    <property type="evidence" value="ECO:0007669"/>
    <property type="project" value="UniProtKB-UniRule"/>
</dbReference>
<name>J7G5B1_9CRYP</name>
<dbReference type="EMBL" id="CP003680">
    <property type="protein sequence ID" value="AFP65266.1"/>
    <property type="molecule type" value="Genomic_DNA"/>
</dbReference>
<evidence type="ECO:0000313" key="5">
    <source>
        <dbReference type="Proteomes" id="UP000243348"/>
    </source>
</evidence>
<evidence type="ECO:0000256" key="3">
    <source>
        <dbReference type="HAMAP-Rule" id="MF_03132"/>
    </source>
</evidence>
<comment type="function">
    <text evidence="3">Binds to the 60S ribosomal subunit and prevents its association with the 40S ribosomal subunit to form the 80S initiation complex in the cytoplasm. May also be involved in ribosome biogenesis.</text>
</comment>
<dbReference type="PIRSF" id="PIRSF006413">
    <property type="entry name" value="IF-6"/>
    <property type="match status" value="1"/>
</dbReference>
<proteinExistence type="inferred from homology"/>
<reference evidence="4 5" key="1">
    <citation type="journal article" date="2012" name="Genome Biol. Evol.">
        <title>Nucleomorph genome sequence of the cryptophyte alga Chroomonas mesostigmatica CCMP1168 reveals lineage-specific gene loss and genome complexity.</title>
        <authorList>
            <person name="Moore C.E."/>
            <person name="Curtis B."/>
            <person name="Mills T."/>
            <person name="Tanifuji G."/>
            <person name="Archibald J.M."/>
        </authorList>
    </citation>
    <scope>NUCLEOTIDE SEQUENCE [LARGE SCALE GENOMIC DNA]</scope>
    <source>
        <strain evidence="4 5">CCMP1168</strain>
    </source>
</reference>
<comment type="subcellular location">
    <subcellularLocation>
        <location evidence="3">Cytoplasm</location>
    </subcellularLocation>
    <subcellularLocation>
        <location evidence="3">Nucleus</location>
        <location evidence="3">Nucleolus</location>
    </subcellularLocation>
    <text evidence="3">Shuttles between cytoplasm and nucleus/nucleolus.</text>
</comment>
<keyword evidence="2 3" id="KW-0648">Protein biosynthesis</keyword>
<dbReference type="HAMAP" id="MF_00032">
    <property type="entry name" value="eIF_6"/>
    <property type="match status" value="1"/>
</dbReference>
<gene>
    <name evidence="4" type="primary">eif6</name>
    <name evidence="3" type="synonym">EIF6</name>
    <name evidence="4" type="ORF">CMESO_65</name>
</gene>
<evidence type="ECO:0000313" key="4">
    <source>
        <dbReference type="EMBL" id="AFP65266.1"/>
    </source>
</evidence>
<evidence type="ECO:0000256" key="1">
    <source>
        <dbReference type="ARBA" id="ARBA00022540"/>
    </source>
</evidence>
<accession>J7G5B1</accession>
<dbReference type="AlphaFoldDB" id="J7G5B1"/>
<dbReference type="NCBIfam" id="TIGR00323">
    <property type="entry name" value="eIF-6"/>
    <property type="match status" value="1"/>
</dbReference>
<sequence length="232" mass="25764">MIIKLSYEKSNEIGVFMKLTNSFCIVPYDISDKCYKTLKENLNSFVPIVRTYICNSRCIGRLIIGNKNGLLLPYETSNVELNTIKNSIPDNILVKRCNENLSALGNCIVNNDNSAIVYPDVSNQTEELISDTLGVEVFKLSLGEEKLVGSYCIFNNNGGIIHPSITIEEQDEISSLLQIPLFIGTVNCGENRVSSGIISNDNISLCGMKTTQSELFVIETALKKKKTSEKNY</sequence>